<dbReference type="SMART" id="SM00967">
    <property type="entry name" value="SpoU_sub_bind"/>
    <property type="match status" value="1"/>
</dbReference>
<name>A0A1E3QJ99_9ASCO</name>
<protein>
    <recommendedName>
        <fullName evidence="9">rRNA methyltransferase 1, mitochondrial</fullName>
    </recommendedName>
</protein>
<dbReference type="InterPro" id="IPR001537">
    <property type="entry name" value="SpoU_MeTrfase"/>
</dbReference>
<evidence type="ECO:0000256" key="2">
    <source>
        <dbReference type="ARBA" id="ARBA00007228"/>
    </source>
</evidence>
<feature type="region of interest" description="Disordered" evidence="10">
    <location>
        <begin position="62"/>
        <end position="92"/>
    </location>
</feature>
<dbReference type="Pfam" id="PF08032">
    <property type="entry name" value="SpoU_sub_bind"/>
    <property type="match status" value="1"/>
</dbReference>
<dbReference type="SUPFAM" id="SSF75217">
    <property type="entry name" value="alpha/beta knot"/>
    <property type="match status" value="1"/>
</dbReference>
<organism evidence="12 13">
    <name type="scientific">Babjeviella inositovora NRRL Y-12698</name>
    <dbReference type="NCBI Taxonomy" id="984486"/>
    <lineage>
        <taxon>Eukaryota</taxon>
        <taxon>Fungi</taxon>
        <taxon>Dikarya</taxon>
        <taxon>Ascomycota</taxon>
        <taxon>Saccharomycotina</taxon>
        <taxon>Pichiomycetes</taxon>
        <taxon>Serinales incertae sedis</taxon>
        <taxon>Babjeviella</taxon>
    </lineage>
</organism>
<feature type="non-terminal residue" evidence="12">
    <location>
        <position position="397"/>
    </location>
</feature>
<dbReference type="InterPro" id="IPR004441">
    <property type="entry name" value="rRNA_MeTrfase_TrmH"/>
</dbReference>
<dbReference type="InterPro" id="IPR029028">
    <property type="entry name" value="Alpha/beta_knot_MTases"/>
</dbReference>
<proteinExistence type="inferred from homology"/>
<evidence type="ECO:0000256" key="5">
    <source>
        <dbReference type="ARBA" id="ARBA00022679"/>
    </source>
</evidence>
<gene>
    <name evidence="12" type="ORF">BABINDRAFT_25951</name>
</gene>
<feature type="non-terminal residue" evidence="12">
    <location>
        <position position="1"/>
    </location>
</feature>
<dbReference type="OrthoDB" id="270651at2759"/>
<dbReference type="InterPro" id="IPR029026">
    <property type="entry name" value="tRNA_m1G_MTases_N"/>
</dbReference>
<evidence type="ECO:0000256" key="1">
    <source>
        <dbReference type="ARBA" id="ARBA00004173"/>
    </source>
</evidence>
<keyword evidence="3" id="KW-0698">rRNA processing</keyword>
<dbReference type="PANTHER" id="PTHR46103:SF1">
    <property type="entry name" value="RRNA METHYLTRANSFERASE 1, MITOCHONDRIAL"/>
    <property type="match status" value="1"/>
</dbReference>
<dbReference type="Pfam" id="PF00588">
    <property type="entry name" value="SpoU_methylase"/>
    <property type="match status" value="1"/>
</dbReference>
<evidence type="ECO:0000256" key="3">
    <source>
        <dbReference type="ARBA" id="ARBA00022552"/>
    </source>
</evidence>
<keyword evidence="13" id="KW-1185">Reference proteome</keyword>
<dbReference type="GO" id="GO:0005739">
    <property type="term" value="C:mitochondrion"/>
    <property type="evidence" value="ECO:0007669"/>
    <property type="project" value="UniProtKB-SubCell"/>
</dbReference>
<evidence type="ECO:0000313" key="12">
    <source>
        <dbReference type="EMBL" id="ODQ77771.1"/>
    </source>
</evidence>
<evidence type="ECO:0000256" key="8">
    <source>
        <dbReference type="ARBA" id="ARBA00023128"/>
    </source>
</evidence>
<reference evidence="13" key="1">
    <citation type="submission" date="2016-05" db="EMBL/GenBank/DDBJ databases">
        <title>Comparative genomics of biotechnologically important yeasts.</title>
        <authorList>
            <consortium name="DOE Joint Genome Institute"/>
            <person name="Riley R."/>
            <person name="Haridas S."/>
            <person name="Wolfe K.H."/>
            <person name="Lopes M.R."/>
            <person name="Hittinger C.T."/>
            <person name="Goker M."/>
            <person name="Salamov A."/>
            <person name="Wisecaver J."/>
            <person name="Long T.M."/>
            <person name="Aerts A.L."/>
            <person name="Barry K."/>
            <person name="Choi C."/>
            <person name="Clum A."/>
            <person name="Coughlan A.Y."/>
            <person name="Deshpande S."/>
            <person name="Douglass A.P."/>
            <person name="Hanson S.J."/>
            <person name="Klenk H.-P."/>
            <person name="Labutti K."/>
            <person name="Lapidus A."/>
            <person name="Lindquist E."/>
            <person name="Lipzen A."/>
            <person name="Meier-Kolthoff J.P."/>
            <person name="Ohm R.A."/>
            <person name="Otillar R.P."/>
            <person name="Pangilinan J."/>
            <person name="Peng Y."/>
            <person name="Rokas A."/>
            <person name="Rosa C.A."/>
            <person name="Scheuner C."/>
            <person name="Sibirny A.A."/>
            <person name="Slot J.C."/>
            <person name="Stielow J.B."/>
            <person name="Sun H."/>
            <person name="Kurtzman C.P."/>
            <person name="Blackwell M."/>
            <person name="Grigoriev I.V."/>
            <person name="Jeffries T.W."/>
        </authorList>
    </citation>
    <scope>NUCLEOTIDE SEQUENCE [LARGE SCALE GENOMIC DNA]</scope>
    <source>
        <strain evidence="13">NRRL Y-12698</strain>
    </source>
</reference>
<keyword evidence="8" id="KW-0496">Mitochondrion</keyword>
<keyword evidence="5" id="KW-0808">Transferase</keyword>
<dbReference type="GO" id="GO:0003723">
    <property type="term" value="F:RNA binding"/>
    <property type="evidence" value="ECO:0007669"/>
    <property type="project" value="InterPro"/>
</dbReference>
<keyword evidence="4" id="KW-0489">Methyltransferase</keyword>
<dbReference type="GeneID" id="30149222"/>
<dbReference type="Gene3D" id="3.40.1280.10">
    <property type="match status" value="1"/>
</dbReference>
<evidence type="ECO:0000256" key="4">
    <source>
        <dbReference type="ARBA" id="ARBA00022603"/>
    </source>
</evidence>
<dbReference type="STRING" id="984486.A0A1E3QJ99"/>
<sequence length="397" mass="44309">FENNFPVTKRVKAWERDGATTKEQKDEWFRSKYNYINSPKKQYRDANPDNFKQFAVQRKERAAQSYGARMQEENKERRHNRARGSRDPVSRLQSSPLCDYIYGTQPVLAALKANQRGYLSKLFIYKPQDDSSVAIMKLARSLEVEVEMVNSKHDLNMLTNHAVHNGYVLEAKKLQPPEILKLGPADGETGLFSAAVVRTRESFYNAPAQVTATEDTTQNEEKGGMFPLGLYLDEISDPHNIGAIIRSAYFLGVDFIVMSGKNCASLTPAVGKSSAGALEFMKIYVSNKPMQFFTDSASQGWTFISATTPELAKEDQKKYRDKNPLTAKMLPLNGLREVLENTPVMLVLGSEGTGIRTNLKLKSDFIVQIDSLRAGAAKEANVDSLNVSVAASLLMSK</sequence>
<accession>A0A1E3QJ99</accession>
<keyword evidence="6" id="KW-0949">S-adenosyl-L-methionine</keyword>
<evidence type="ECO:0000256" key="9">
    <source>
        <dbReference type="ARBA" id="ARBA00034881"/>
    </source>
</evidence>
<dbReference type="InterPro" id="IPR013123">
    <property type="entry name" value="SpoU_subst-bd"/>
</dbReference>
<dbReference type="Gene3D" id="3.30.1330.30">
    <property type="match status" value="1"/>
</dbReference>
<evidence type="ECO:0000256" key="7">
    <source>
        <dbReference type="ARBA" id="ARBA00022946"/>
    </source>
</evidence>
<dbReference type="InterPro" id="IPR047261">
    <property type="entry name" value="MRM1_MeTrfase_dom"/>
</dbReference>
<dbReference type="InterPro" id="IPR029064">
    <property type="entry name" value="Ribosomal_eL30-like_sf"/>
</dbReference>
<keyword evidence="7" id="KW-0809">Transit peptide</keyword>
<evidence type="ECO:0000256" key="6">
    <source>
        <dbReference type="ARBA" id="ARBA00022691"/>
    </source>
</evidence>
<dbReference type="GO" id="GO:0008989">
    <property type="term" value="F:rRNA (guanine-N1-)-methyltransferase activity"/>
    <property type="evidence" value="ECO:0007669"/>
    <property type="project" value="EnsemblFungi"/>
</dbReference>
<dbReference type="CDD" id="cd18105">
    <property type="entry name" value="SpoU-like_MRM1"/>
    <property type="match status" value="1"/>
</dbReference>
<comment type="subcellular location">
    <subcellularLocation>
        <location evidence="1">Mitochondrion</location>
    </subcellularLocation>
</comment>
<evidence type="ECO:0000259" key="11">
    <source>
        <dbReference type="SMART" id="SM00967"/>
    </source>
</evidence>
<dbReference type="SUPFAM" id="SSF55315">
    <property type="entry name" value="L30e-like"/>
    <property type="match status" value="1"/>
</dbReference>
<comment type="similarity">
    <text evidence="2">Belongs to the class IV-like SAM-binding methyltransferase superfamily. RNA methyltransferase TrmH family.</text>
</comment>
<dbReference type="RefSeq" id="XP_018983099.1">
    <property type="nucleotide sequence ID" value="XM_019131369.1"/>
</dbReference>
<dbReference type="EMBL" id="KV454438">
    <property type="protein sequence ID" value="ODQ77771.1"/>
    <property type="molecule type" value="Genomic_DNA"/>
</dbReference>
<dbReference type="InterPro" id="IPR047182">
    <property type="entry name" value="MRM1"/>
</dbReference>
<dbReference type="NCBIfam" id="TIGR00186">
    <property type="entry name" value="rRNA_methyl_3"/>
    <property type="match status" value="1"/>
</dbReference>
<feature type="domain" description="RNA 2-O ribose methyltransferase substrate binding" evidence="11">
    <location>
        <begin position="100"/>
        <end position="177"/>
    </location>
</feature>
<dbReference type="Proteomes" id="UP000094336">
    <property type="component" value="Unassembled WGS sequence"/>
</dbReference>
<evidence type="ECO:0000256" key="10">
    <source>
        <dbReference type="SAM" id="MobiDB-lite"/>
    </source>
</evidence>
<dbReference type="PANTHER" id="PTHR46103">
    <property type="entry name" value="RRNA METHYLTRANSFERASE 1, MITOCHONDRIAL"/>
    <property type="match status" value="1"/>
</dbReference>
<dbReference type="AlphaFoldDB" id="A0A1E3QJ99"/>
<evidence type="ECO:0000313" key="13">
    <source>
        <dbReference type="Proteomes" id="UP000094336"/>
    </source>
</evidence>